<dbReference type="VEuPathDB" id="FungiDB:TRICI_003519"/>
<feature type="compositionally biased region" description="Polar residues" evidence="1">
    <location>
        <begin position="27"/>
        <end position="47"/>
    </location>
</feature>
<organism evidence="3 4">
    <name type="scientific">Trichomonascus ciferrii</name>
    <dbReference type="NCBI Taxonomy" id="44093"/>
    <lineage>
        <taxon>Eukaryota</taxon>
        <taxon>Fungi</taxon>
        <taxon>Dikarya</taxon>
        <taxon>Ascomycota</taxon>
        <taxon>Saccharomycotina</taxon>
        <taxon>Dipodascomycetes</taxon>
        <taxon>Dipodascales</taxon>
        <taxon>Trichomonascaceae</taxon>
        <taxon>Trichomonascus</taxon>
        <taxon>Trichomonascus ciferrii complex</taxon>
    </lineage>
</organism>
<evidence type="ECO:0000256" key="1">
    <source>
        <dbReference type="SAM" id="MobiDB-lite"/>
    </source>
</evidence>
<feature type="region of interest" description="Disordered" evidence="1">
    <location>
        <begin position="420"/>
        <end position="766"/>
    </location>
</feature>
<feature type="compositionally biased region" description="Basic and acidic residues" evidence="1">
    <location>
        <begin position="695"/>
        <end position="708"/>
    </location>
</feature>
<feature type="compositionally biased region" description="Polar residues" evidence="1">
    <location>
        <begin position="1"/>
        <end position="17"/>
    </location>
</feature>
<feature type="compositionally biased region" description="Polar residues" evidence="1">
    <location>
        <begin position="639"/>
        <end position="653"/>
    </location>
</feature>
<feature type="compositionally biased region" description="Gly residues" evidence="1">
    <location>
        <begin position="559"/>
        <end position="569"/>
    </location>
</feature>
<feature type="compositionally biased region" description="Pro residues" evidence="1">
    <location>
        <begin position="580"/>
        <end position="601"/>
    </location>
</feature>
<dbReference type="AlphaFoldDB" id="A0A642V306"/>
<evidence type="ECO:0000259" key="2">
    <source>
        <dbReference type="PROSITE" id="PS50003"/>
    </source>
</evidence>
<feature type="compositionally biased region" description="Polar residues" evidence="1">
    <location>
        <begin position="749"/>
        <end position="766"/>
    </location>
</feature>
<dbReference type="OrthoDB" id="5563754at2759"/>
<dbReference type="EMBL" id="SWFS01000258">
    <property type="protein sequence ID" value="KAA8912349.1"/>
    <property type="molecule type" value="Genomic_DNA"/>
</dbReference>
<feature type="compositionally biased region" description="Pro residues" evidence="1">
    <location>
        <begin position="497"/>
        <end position="521"/>
    </location>
</feature>
<feature type="domain" description="PH" evidence="2">
    <location>
        <begin position="75"/>
        <end position="190"/>
    </location>
</feature>
<dbReference type="SMART" id="SM00233">
    <property type="entry name" value="PH"/>
    <property type="match status" value="1"/>
</dbReference>
<feature type="region of interest" description="Disordered" evidence="1">
    <location>
        <begin position="1"/>
        <end position="57"/>
    </location>
</feature>
<sequence>MPSFHNNDNSTSSSISETPGMEVKATATPQDSRPASKMSSRSDSLSGNVDIPNLPKDTPPEMIPILTLLHAHQSRDYCDGYFMLLNDLNTDGKPVHDRRWMEVYGKLSGTILSIWDADSLNQAGQNGEPTPTYINITDASFKSISTLPSPSGDLNNIVVLSTTSKNRYLMQFASPKVLQDWTAALRLSVFEYTSLQEAYTGALLSAKGSKLNGIRTLLTETKYRHEDWVSVRFGSGMPWKKCWTVITPDDKKNKKEKYAPAGTIAFFEDKKKTKKPALALVTAAYSAYAVYPQSSVLVNNSTLIKIEGRVVFNDSNGEEKESPIFLMPEPHPGVLGFETLIRFLIPILDVFKLYGRPKRLNADKADMRSLLFGMPTLPRTQYLDIADLSMIVGLKGSEKWTSHEWTKNIKDLLARKIATGYKGTGGPGAENNTQASGNRDRSVSMPSAPQPAAGNNTTPPSAVAAGHESPRQVPQANLQQQYANGRSPVAPAAGGRPPQPPPHQRAAPPPPPNGQQRPQPPQHYQQQYGGPLPQQRGPSPPKHYQGPPPSGGQAYAGGLPPGGQQYGGGPPQPQQQYRGGPPPRGPPPQQYRGGPPPPPMGRPEQFRRAPPPQQQGHERSASEGTDPNNLMSKVVPGTQPISPTLGSSPQQVREPSPDKSRRNIRDSIFNDRPQSPPAGERPTSPYANGRLSPRGPREDPMATVESKRNSMVKRKPVAQEPLNFDEGPRYNRPQPGTDIFNPAAHTPASEDTNVQPQQQQYSSMLL</sequence>
<gene>
    <name evidence="3" type="ORF">TRICI_003519</name>
</gene>
<evidence type="ECO:0000313" key="3">
    <source>
        <dbReference type="EMBL" id="KAA8912349.1"/>
    </source>
</evidence>
<proteinExistence type="predicted"/>
<evidence type="ECO:0000313" key="4">
    <source>
        <dbReference type="Proteomes" id="UP000761534"/>
    </source>
</evidence>
<dbReference type="Pfam" id="PF00169">
    <property type="entry name" value="PH"/>
    <property type="match status" value="1"/>
</dbReference>
<dbReference type="InterPro" id="IPR011993">
    <property type="entry name" value="PH-like_dom_sf"/>
</dbReference>
<feature type="compositionally biased region" description="Polar residues" evidence="1">
    <location>
        <begin position="622"/>
        <end position="631"/>
    </location>
</feature>
<protein>
    <recommendedName>
        <fullName evidence="2">PH domain-containing protein</fullName>
    </recommendedName>
</protein>
<comment type="caution">
    <text evidence="3">The sequence shown here is derived from an EMBL/GenBank/DDBJ whole genome shotgun (WGS) entry which is preliminary data.</text>
</comment>
<feature type="compositionally biased region" description="Low complexity" evidence="1">
    <location>
        <begin position="522"/>
        <end position="537"/>
    </location>
</feature>
<feature type="compositionally biased region" description="Pro residues" evidence="1">
    <location>
        <begin position="538"/>
        <end position="550"/>
    </location>
</feature>
<feature type="compositionally biased region" description="Polar residues" evidence="1">
    <location>
        <begin position="472"/>
        <end position="484"/>
    </location>
</feature>
<dbReference type="PROSITE" id="PS50003">
    <property type="entry name" value="PH_DOMAIN"/>
    <property type="match status" value="1"/>
</dbReference>
<dbReference type="Proteomes" id="UP000761534">
    <property type="component" value="Unassembled WGS sequence"/>
</dbReference>
<feature type="compositionally biased region" description="Basic and acidic residues" evidence="1">
    <location>
        <begin position="655"/>
        <end position="669"/>
    </location>
</feature>
<dbReference type="Pfam" id="PF25381">
    <property type="entry name" value="PH_26"/>
    <property type="match status" value="1"/>
</dbReference>
<name>A0A642V306_9ASCO</name>
<dbReference type="InterPro" id="IPR001849">
    <property type="entry name" value="PH_domain"/>
</dbReference>
<keyword evidence="4" id="KW-1185">Reference proteome</keyword>
<dbReference type="Gene3D" id="2.30.29.30">
    <property type="entry name" value="Pleckstrin-homology domain (PH domain)/Phosphotyrosine-binding domain (PTB)"/>
    <property type="match status" value="1"/>
</dbReference>
<reference evidence="3" key="1">
    <citation type="journal article" date="2019" name="G3 (Bethesda)">
        <title>Genome Assemblies of Two Rare Opportunistic Yeast Pathogens: Diutina rugosa (syn. Candida rugosa) and Trichomonascus ciferrii (syn. Candida ciferrii).</title>
        <authorList>
            <person name="Mixao V."/>
            <person name="Saus E."/>
            <person name="Hansen A.P."/>
            <person name="Lass-Florl C."/>
            <person name="Gabaldon T."/>
        </authorList>
    </citation>
    <scope>NUCLEOTIDE SEQUENCE</scope>
    <source>
        <strain evidence="3">CBS 4856</strain>
    </source>
</reference>
<dbReference type="SUPFAM" id="SSF50729">
    <property type="entry name" value="PH domain-like"/>
    <property type="match status" value="1"/>
</dbReference>
<dbReference type="InterPro" id="IPR058155">
    <property type="entry name" value="Skg3/CAF120-like_PH"/>
</dbReference>
<accession>A0A642V306</accession>